<dbReference type="OrthoDB" id="3255572at2759"/>
<reference evidence="1 2" key="1">
    <citation type="submission" date="2016-03" db="EMBL/GenBank/DDBJ databases">
        <title>Comparative genomics of the ectomycorrhizal sister species Rhizopogon vinicolor and Rhizopogon vesiculosus (Basidiomycota: Boletales) reveals a divergence of the mating type B locus.</title>
        <authorList>
            <person name="Mujic A.B."/>
            <person name="Kuo A."/>
            <person name="Tritt A."/>
            <person name="Lipzen A."/>
            <person name="Chen C."/>
            <person name="Johnson J."/>
            <person name="Sharma A."/>
            <person name="Barry K."/>
            <person name="Grigoriev I.V."/>
            <person name="Spatafora J.W."/>
        </authorList>
    </citation>
    <scope>NUCLEOTIDE SEQUENCE [LARGE SCALE GENOMIC DNA]</scope>
    <source>
        <strain evidence="1 2">AM-OR11-056</strain>
    </source>
</reference>
<organism evidence="1 2">
    <name type="scientific">Rhizopogon vesiculosus</name>
    <dbReference type="NCBI Taxonomy" id="180088"/>
    <lineage>
        <taxon>Eukaryota</taxon>
        <taxon>Fungi</taxon>
        <taxon>Dikarya</taxon>
        <taxon>Basidiomycota</taxon>
        <taxon>Agaricomycotina</taxon>
        <taxon>Agaricomycetes</taxon>
        <taxon>Agaricomycetidae</taxon>
        <taxon>Boletales</taxon>
        <taxon>Suillineae</taxon>
        <taxon>Rhizopogonaceae</taxon>
        <taxon>Rhizopogon</taxon>
    </lineage>
</organism>
<evidence type="ECO:0000313" key="2">
    <source>
        <dbReference type="Proteomes" id="UP000183567"/>
    </source>
</evidence>
<sequence length="152" mass="17140">MLMRPVAGAVFEHKITRDPLHLVPFSGWLEKLETSTNDVQLIRKLLSGVARSSSLDPPNGRGSRPQLLTTEIREDLYQLITKFPPLFLDEILDYLAVMHGVFLSQTALHDNLHDLGLTRKMVQRNAAERDEDARSACGRILQLISPLSKLSR</sequence>
<evidence type="ECO:0000313" key="1">
    <source>
        <dbReference type="EMBL" id="OJA19115.1"/>
    </source>
</evidence>
<name>A0A1J8QGP2_9AGAM</name>
<keyword evidence="2" id="KW-1185">Reference proteome</keyword>
<comment type="caution">
    <text evidence="1">The sequence shown here is derived from an EMBL/GenBank/DDBJ whole genome shotgun (WGS) entry which is preliminary data.</text>
</comment>
<dbReference type="STRING" id="180088.A0A1J8QGP2"/>
<gene>
    <name evidence="1" type="ORF">AZE42_09226</name>
</gene>
<dbReference type="EMBL" id="LVVM01001172">
    <property type="protein sequence ID" value="OJA19115.1"/>
    <property type="molecule type" value="Genomic_DNA"/>
</dbReference>
<dbReference type="Proteomes" id="UP000183567">
    <property type="component" value="Unassembled WGS sequence"/>
</dbReference>
<dbReference type="AlphaFoldDB" id="A0A1J8QGP2"/>
<dbReference type="InterPro" id="IPR009057">
    <property type="entry name" value="Homeodomain-like_sf"/>
</dbReference>
<dbReference type="SUPFAM" id="SSF46689">
    <property type="entry name" value="Homeodomain-like"/>
    <property type="match status" value="1"/>
</dbReference>
<protein>
    <submittedName>
        <fullName evidence="1">Uncharacterized protein</fullName>
    </submittedName>
</protein>
<proteinExistence type="predicted"/>
<accession>A0A1J8QGP2</accession>